<dbReference type="OrthoDB" id="1564555at2759"/>
<dbReference type="PROSITE" id="PS51203">
    <property type="entry name" value="CS"/>
    <property type="match status" value="1"/>
</dbReference>
<dbReference type="AlphaFoldDB" id="A0A821QGM8"/>
<name>A0A821QGM8_9NEOP</name>
<reference evidence="4" key="1">
    <citation type="submission" date="2021-02" db="EMBL/GenBank/DDBJ databases">
        <authorList>
            <person name="Steward A R."/>
        </authorList>
    </citation>
    <scope>NUCLEOTIDE SEQUENCE</scope>
</reference>
<dbReference type="GO" id="GO:0006457">
    <property type="term" value="P:protein folding"/>
    <property type="evidence" value="ECO:0007669"/>
    <property type="project" value="TreeGrafter"/>
</dbReference>
<dbReference type="Proteomes" id="UP000663880">
    <property type="component" value="Unassembled WGS sequence"/>
</dbReference>
<dbReference type="GO" id="GO:0051131">
    <property type="term" value="P:chaperone-mediated protein complex assembly"/>
    <property type="evidence" value="ECO:0007669"/>
    <property type="project" value="TreeGrafter"/>
</dbReference>
<dbReference type="PANTHER" id="PTHR22932">
    <property type="entry name" value="TELOMERASE-BINDING PROTEIN P23 HSP90 CO-CHAPERONE"/>
    <property type="match status" value="1"/>
</dbReference>
<comment type="similarity">
    <text evidence="1">Belongs to the p23/wos2 family.</text>
</comment>
<feature type="compositionally biased region" description="Acidic residues" evidence="2">
    <location>
        <begin position="158"/>
        <end position="173"/>
    </location>
</feature>
<dbReference type="InterPro" id="IPR045250">
    <property type="entry name" value="p23-like"/>
</dbReference>
<accession>A0A821QGM8</accession>
<feature type="region of interest" description="Disordered" evidence="2">
    <location>
        <begin position="110"/>
        <end position="173"/>
    </location>
</feature>
<feature type="compositionally biased region" description="Gly residues" evidence="2">
    <location>
        <begin position="121"/>
        <end position="133"/>
    </location>
</feature>
<dbReference type="Pfam" id="PF04969">
    <property type="entry name" value="CS"/>
    <property type="match status" value="1"/>
</dbReference>
<protein>
    <recommendedName>
        <fullName evidence="3">CS domain-containing protein</fullName>
    </recommendedName>
</protein>
<comment type="caution">
    <text evidence="4">The sequence shown here is derived from an EMBL/GenBank/DDBJ whole genome shotgun (WGS) entry which is preliminary data.</text>
</comment>
<evidence type="ECO:0000313" key="4">
    <source>
        <dbReference type="EMBL" id="CAF4821923.1"/>
    </source>
</evidence>
<dbReference type="CDD" id="cd06465">
    <property type="entry name" value="p23_hB-ind1_like"/>
    <property type="match status" value="1"/>
</dbReference>
<dbReference type="PANTHER" id="PTHR22932:SF1">
    <property type="entry name" value="CO-CHAPERONE PROTEIN DAF-41"/>
    <property type="match status" value="1"/>
</dbReference>
<dbReference type="InterPro" id="IPR007052">
    <property type="entry name" value="CS_dom"/>
</dbReference>
<evidence type="ECO:0000256" key="1">
    <source>
        <dbReference type="ARBA" id="ARBA00025733"/>
    </source>
</evidence>
<dbReference type="Gene3D" id="2.60.40.790">
    <property type="match status" value="1"/>
</dbReference>
<dbReference type="EMBL" id="CAJOBZ010000008">
    <property type="protein sequence ID" value="CAF4821923.1"/>
    <property type="molecule type" value="Genomic_DNA"/>
</dbReference>
<gene>
    <name evidence="4" type="ORF">PMACD_LOCUS4660</name>
</gene>
<evidence type="ECO:0000313" key="5">
    <source>
        <dbReference type="Proteomes" id="UP000663880"/>
    </source>
</evidence>
<dbReference type="GO" id="GO:0051879">
    <property type="term" value="F:Hsp90 protein binding"/>
    <property type="evidence" value="ECO:0007669"/>
    <property type="project" value="InterPro"/>
</dbReference>
<evidence type="ECO:0000256" key="2">
    <source>
        <dbReference type="SAM" id="MobiDB-lite"/>
    </source>
</evidence>
<dbReference type="InterPro" id="IPR008978">
    <property type="entry name" value="HSP20-like_chaperone"/>
</dbReference>
<dbReference type="GO" id="GO:0005829">
    <property type="term" value="C:cytosol"/>
    <property type="evidence" value="ECO:0007669"/>
    <property type="project" value="TreeGrafter"/>
</dbReference>
<proteinExistence type="inferred from homology"/>
<sequence>MANEVAVPPPVLWAQRKEDVFLTFSVESKDPNIKIEKESVYFKGVSAQDNKNYEVTIPLYDAVVPEVSAFVNKGRCIEMILRKEKKDATYWPSLTKDKKKPHYLKIDFNKWKDEDDENEEGVGGSGGGGGGGQDFDFESMIRSMGGGGGDKLEKPSFDDLESDSDDENLPDLE</sequence>
<evidence type="ECO:0000259" key="3">
    <source>
        <dbReference type="PROSITE" id="PS51203"/>
    </source>
</evidence>
<feature type="domain" description="CS" evidence="3">
    <location>
        <begin position="6"/>
        <end position="95"/>
    </location>
</feature>
<dbReference type="SUPFAM" id="SSF49764">
    <property type="entry name" value="HSP20-like chaperones"/>
    <property type="match status" value="1"/>
</dbReference>
<dbReference type="GO" id="GO:0051087">
    <property type="term" value="F:protein-folding chaperone binding"/>
    <property type="evidence" value="ECO:0007669"/>
    <property type="project" value="TreeGrafter"/>
</dbReference>
<organism evidence="4 5">
    <name type="scientific">Pieris macdunnoughi</name>
    <dbReference type="NCBI Taxonomy" id="345717"/>
    <lineage>
        <taxon>Eukaryota</taxon>
        <taxon>Metazoa</taxon>
        <taxon>Ecdysozoa</taxon>
        <taxon>Arthropoda</taxon>
        <taxon>Hexapoda</taxon>
        <taxon>Insecta</taxon>
        <taxon>Pterygota</taxon>
        <taxon>Neoptera</taxon>
        <taxon>Endopterygota</taxon>
        <taxon>Lepidoptera</taxon>
        <taxon>Glossata</taxon>
        <taxon>Ditrysia</taxon>
        <taxon>Papilionoidea</taxon>
        <taxon>Pieridae</taxon>
        <taxon>Pierinae</taxon>
        <taxon>Pieris</taxon>
    </lineage>
</organism>
<dbReference type="GO" id="GO:0005634">
    <property type="term" value="C:nucleus"/>
    <property type="evidence" value="ECO:0007669"/>
    <property type="project" value="TreeGrafter"/>
</dbReference>
<keyword evidence="5" id="KW-1185">Reference proteome</keyword>
<dbReference type="FunFam" id="2.60.40.790:FF:000013">
    <property type="entry name" value="Very-long-chain (3R)-3-hydroxyacyl-CoA dehydratase"/>
    <property type="match status" value="1"/>
</dbReference>